<dbReference type="OrthoDB" id="9884195at2"/>
<gene>
    <name evidence="1" type="ordered locus">SE_1859</name>
</gene>
<proteinExistence type="predicted"/>
<accession>A0A0H2VJT2</accession>
<name>A0A0H2VJT2_STAES</name>
<dbReference type="Proteomes" id="UP000001411">
    <property type="component" value="Chromosome"/>
</dbReference>
<dbReference type="AlphaFoldDB" id="A0A0H2VJT2"/>
<protein>
    <submittedName>
        <fullName evidence="1">Uncharacterized protein</fullName>
    </submittedName>
</protein>
<organism evidence="1 2">
    <name type="scientific">Staphylococcus epidermidis (strain ATCC 12228 / FDA PCI 1200)</name>
    <dbReference type="NCBI Taxonomy" id="176280"/>
    <lineage>
        <taxon>Bacteria</taxon>
        <taxon>Bacillati</taxon>
        <taxon>Bacillota</taxon>
        <taxon>Bacilli</taxon>
        <taxon>Bacillales</taxon>
        <taxon>Staphylococcaceae</taxon>
        <taxon>Staphylococcus</taxon>
    </lineage>
</organism>
<dbReference type="KEGG" id="sep:SE_1859"/>
<evidence type="ECO:0000313" key="1">
    <source>
        <dbReference type="EMBL" id="AAO05500.1"/>
    </source>
</evidence>
<dbReference type="EMBL" id="AE015929">
    <property type="protein sequence ID" value="AAO05500.1"/>
    <property type="molecule type" value="Genomic_DNA"/>
</dbReference>
<sequence>MIIFKFIVATVLDQIFNSMSFMSEILALLYKV</sequence>
<reference evidence="1 2" key="1">
    <citation type="journal article" date="2003" name="Mol. Microbiol.">
        <title>Genome-based analysis of virulence genes in a non-biofilm-forming Staphylococcus epidermidis strain (ATCC 12228).</title>
        <authorList>
            <person name="Zhang Y.Q."/>
            <person name="Ren S.X."/>
            <person name="Li H.L."/>
            <person name="Wang Y.X."/>
            <person name="Fu G."/>
            <person name="Yang J."/>
            <person name="Qin Z.Q."/>
            <person name="Miao Y.G."/>
            <person name="Wang W.Y."/>
            <person name="Chen R.S."/>
            <person name="Shen Y."/>
            <person name="Chen Z."/>
            <person name="Yuan Z.H."/>
            <person name="Zhao G.P."/>
            <person name="Qu D."/>
            <person name="Danchin A."/>
            <person name="Wen Y.M."/>
        </authorList>
    </citation>
    <scope>NUCLEOTIDE SEQUENCE [LARGE SCALE GENOMIC DNA]</scope>
    <source>
        <strain evidence="2">ATCC 12228 / FDA PCI 1200</strain>
    </source>
</reference>
<evidence type="ECO:0000313" key="2">
    <source>
        <dbReference type="Proteomes" id="UP000001411"/>
    </source>
</evidence>
<dbReference type="HOGENOM" id="CLU_3391518_0_0_9"/>